<evidence type="ECO:0000313" key="12">
    <source>
        <dbReference type="EMBL" id="EJD37069.1"/>
    </source>
</evidence>
<feature type="active site" description="Charge relay system" evidence="6 7">
    <location>
        <position position="169"/>
    </location>
</feature>
<dbReference type="InterPro" id="IPR022398">
    <property type="entry name" value="Peptidase_S8_His-AS"/>
</dbReference>
<proteinExistence type="inferred from homology"/>
<feature type="domain" description="C5a peptidase/Subtilisin-like protease SBT2-like Fn3-like" evidence="11">
    <location>
        <begin position="620"/>
        <end position="740"/>
    </location>
</feature>
<keyword evidence="2 7" id="KW-0645">Protease</keyword>
<dbReference type="Pfam" id="PF06280">
    <property type="entry name" value="fn3_5"/>
    <property type="match status" value="1"/>
</dbReference>
<dbReference type="InterPro" id="IPR036852">
    <property type="entry name" value="Peptidase_S8/S53_dom_sf"/>
</dbReference>
<evidence type="ECO:0000256" key="7">
    <source>
        <dbReference type="PROSITE-ProRule" id="PRU01240"/>
    </source>
</evidence>
<dbReference type="CDD" id="cd07489">
    <property type="entry name" value="Peptidases_S8_5"/>
    <property type="match status" value="1"/>
</dbReference>
<dbReference type="PROSITE" id="PS00137">
    <property type="entry name" value="SUBTILASE_HIS"/>
    <property type="match status" value="1"/>
</dbReference>
<evidence type="ECO:0000256" key="1">
    <source>
        <dbReference type="ARBA" id="ARBA00011073"/>
    </source>
</evidence>
<dbReference type="InterPro" id="IPR000209">
    <property type="entry name" value="Peptidase_S8/S53_dom"/>
</dbReference>
<dbReference type="KEGG" id="adl:AURDEDRAFT_154437"/>
<dbReference type="PRINTS" id="PR00723">
    <property type="entry name" value="SUBTILISIN"/>
</dbReference>
<dbReference type="Pfam" id="PF00082">
    <property type="entry name" value="Peptidase_S8"/>
    <property type="match status" value="1"/>
</dbReference>
<keyword evidence="3 9" id="KW-0732">Signal</keyword>
<dbReference type="Proteomes" id="UP000006514">
    <property type="component" value="Unassembled WGS sequence"/>
</dbReference>
<evidence type="ECO:0000256" key="9">
    <source>
        <dbReference type="SAM" id="SignalP"/>
    </source>
</evidence>
<dbReference type="eggNOG" id="KOG4266">
    <property type="taxonomic scope" value="Eukaryota"/>
</dbReference>
<gene>
    <name evidence="12" type="ORF">AURDEDRAFT_154437</name>
</gene>
<dbReference type="GO" id="GO:0005615">
    <property type="term" value="C:extracellular space"/>
    <property type="evidence" value="ECO:0007669"/>
    <property type="project" value="TreeGrafter"/>
</dbReference>
<dbReference type="SUPFAM" id="SSF52743">
    <property type="entry name" value="Subtilisin-like"/>
    <property type="match status" value="1"/>
</dbReference>
<evidence type="ECO:0000256" key="8">
    <source>
        <dbReference type="RuleBase" id="RU003355"/>
    </source>
</evidence>
<dbReference type="PROSITE" id="PS00136">
    <property type="entry name" value="SUBTILASE_ASP"/>
    <property type="match status" value="1"/>
</dbReference>
<feature type="domain" description="Peptidase S8/S53" evidence="10">
    <location>
        <begin position="160"/>
        <end position="599"/>
    </location>
</feature>
<dbReference type="EMBL" id="JH687847">
    <property type="protein sequence ID" value="EJD37069.1"/>
    <property type="molecule type" value="Genomic_DNA"/>
</dbReference>
<evidence type="ECO:0000259" key="11">
    <source>
        <dbReference type="Pfam" id="PF06280"/>
    </source>
</evidence>
<dbReference type="AlphaFoldDB" id="J0DAA6"/>
<feature type="signal peptide" evidence="9">
    <location>
        <begin position="1"/>
        <end position="17"/>
    </location>
</feature>
<dbReference type="InterPro" id="IPR050131">
    <property type="entry name" value="Peptidase_S8_subtilisin-like"/>
</dbReference>
<keyword evidence="13" id="KW-1185">Reference proteome</keyword>
<evidence type="ECO:0000256" key="4">
    <source>
        <dbReference type="ARBA" id="ARBA00022801"/>
    </source>
</evidence>
<evidence type="ECO:0000313" key="13">
    <source>
        <dbReference type="Proteomes" id="UP000006514"/>
    </source>
</evidence>
<feature type="active site" description="Charge relay system" evidence="6 7">
    <location>
        <position position="220"/>
    </location>
</feature>
<dbReference type="PROSITE" id="PS51892">
    <property type="entry name" value="SUBTILASE"/>
    <property type="match status" value="1"/>
</dbReference>
<dbReference type="InterPro" id="IPR015500">
    <property type="entry name" value="Peptidase_S8_subtilisin-rel"/>
</dbReference>
<sequence>MYGFAAALAIAASAVLASSLDTTTTADNWDAPEDQAPLRSVVSGAYIVELSPGATFKRNVHDEFLGELDKRAAGRFQTRKTYKSSVFSGIAVQLKTPADIVDLSSIPNVVSVRPVYRYPAAKPISLHVASGPSDPAVWPSGQSTHVMTGVDKVHAQGYTGKGIKIGFLDTGVDYTHPSLGGGFGPGFKIAGGYDFVGDSYDPGVSDPEPDSDPLDTCAGHGTHVAGIIGAAPGNEYNITGVAYDAELYAYRVLGCPGFVGDDVLIEAMLRAYDEGMDVISMSLGGSSNWSDEPISVVASRIASLGRVVTVSSGNDGEAGPMFISAPATGKDVIAVGAVENVIKTYQTLVTNVEHAPIPYMATDPYSGLDGWPLDVAETPFPIFALQTDPLAYKTACGALGDDVPDLFGYAVIFRSAAMGDDCTVHMQIRNFGAKGARMFIIYDAWWVPLVRNFPNKFALLRDISDGAFLVDQYHAGKNVTVKFPQHGSSVDIPNPETGGLWSSYTSTGPTQDLLFKPAICAPGGNITSTYLTSQGGWAVATGTSMAAPYVAGSAALLLQARGKAVSKGARSIFETTAVGLPVSHDRNAPLELLMKQGAGLINVFDALNVKTTVSPGELLLNDTARWKGVHKIVITNTGARAQTYELSHDAVSTALLMPTGHYIPFPGFTYRDVPNAVELTNSTVTVRFSQTSVILPPGASTTITAQIAPPKDVDPQKLPVVSGFIRIHGSLGERLQVPYLGMAGSMYDAETISTHNAGVVFDFSFPAVVYSGEDGLAKAQVGPRNYTRDRFTLPSFQVLLAQNTERLVVDLINADTKVKATVPTHDKRSVWSSAWVPGMPLDKSGGTFDDVPIVHRIAQAEHAPHFFGSLLPQWAVSFPASINGTVVPFGQYRFLARALRPFGDRRLQKDYDTYVSEIVGIVESL</sequence>
<dbReference type="PANTHER" id="PTHR43806:SF66">
    <property type="entry name" value="SERIN ENDOPEPTIDASE"/>
    <property type="match status" value="1"/>
</dbReference>
<dbReference type="InterPro" id="IPR034187">
    <property type="entry name" value="Peptidases_S8_5"/>
</dbReference>
<evidence type="ECO:0000256" key="6">
    <source>
        <dbReference type="PIRSR" id="PIRSR615500-1"/>
    </source>
</evidence>
<dbReference type="FunCoup" id="J0DAA6">
    <property type="interactions" value="15"/>
</dbReference>
<protein>
    <submittedName>
        <fullName evidence="12">Subtilisin-like protein</fullName>
    </submittedName>
</protein>
<dbReference type="GO" id="GO:0004252">
    <property type="term" value="F:serine-type endopeptidase activity"/>
    <property type="evidence" value="ECO:0007669"/>
    <property type="project" value="UniProtKB-UniRule"/>
</dbReference>
<comment type="similarity">
    <text evidence="1 7 8">Belongs to the peptidase S8 family.</text>
</comment>
<organism evidence="12 13">
    <name type="scientific">Auricularia subglabra (strain TFB-10046 / SS5)</name>
    <name type="common">White-rot fungus</name>
    <name type="synonym">Auricularia delicata (strain TFB10046)</name>
    <dbReference type="NCBI Taxonomy" id="717982"/>
    <lineage>
        <taxon>Eukaryota</taxon>
        <taxon>Fungi</taxon>
        <taxon>Dikarya</taxon>
        <taxon>Basidiomycota</taxon>
        <taxon>Agaricomycotina</taxon>
        <taxon>Agaricomycetes</taxon>
        <taxon>Auriculariales</taxon>
        <taxon>Auriculariaceae</taxon>
        <taxon>Auricularia</taxon>
    </lineage>
</organism>
<dbReference type="PANTHER" id="PTHR43806">
    <property type="entry name" value="PEPTIDASE S8"/>
    <property type="match status" value="1"/>
</dbReference>
<dbReference type="Gene3D" id="3.40.50.200">
    <property type="entry name" value="Peptidase S8/S53 domain"/>
    <property type="match status" value="2"/>
</dbReference>
<dbReference type="PROSITE" id="PS00138">
    <property type="entry name" value="SUBTILASE_SER"/>
    <property type="match status" value="1"/>
</dbReference>
<dbReference type="InParanoid" id="J0DAA6"/>
<feature type="active site" description="Charge relay system" evidence="6 7">
    <location>
        <position position="544"/>
    </location>
</feature>
<reference evidence="13" key="1">
    <citation type="journal article" date="2012" name="Science">
        <title>The Paleozoic origin of enzymatic lignin decomposition reconstructed from 31 fungal genomes.</title>
        <authorList>
            <person name="Floudas D."/>
            <person name="Binder M."/>
            <person name="Riley R."/>
            <person name="Barry K."/>
            <person name="Blanchette R.A."/>
            <person name="Henrissat B."/>
            <person name="Martinez A.T."/>
            <person name="Otillar R."/>
            <person name="Spatafora J.W."/>
            <person name="Yadav J.S."/>
            <person name="Aerts A."/>
            <person name="Benoit I."/>
            <person name="Boyd A."/>
            <person name="Carlson A."/>
            <person name="Copeland A."/>
            <person name="Coutinho P.M."/>
            <person name="de Vries R.P."/>
            <person name="Ferreira P."/>
            <person name="Findley K."/>
            <person name="Foster B."/>
            <person name="Gaskell J."/>
            <person name="Glotzer D."/>
            <person name="Gorecki P."/>
            <person name="Heitman J."/>
            <person name="Hesse C."/>
            <person name="Hori C."/>
            <person name="Igarashi K."/>
            <person name="Jurgens J.A."/>
            <person name="Kallen N."/>
            <person name="Kersten P."/>
            <person name="Kohler A."/>
            <person name="Kuees U."/>
            <person name="Kumar T.K.A."/>
            <person name="Kuo A."/>
            <person name="LaButti K."/>
            <person name="Larrondo L.F."/>
            <person name="Lindquist E."/>
            <person name="Ling A."/>
            <person name="Lombard V."/>
            <person name="Lucas S."/>
            <person name="Lundell T."/>
            <person name="Martin R."/>
            <person name="McLaughlin D.J."/>
            <person name="Morgenstern I."/>
            <person name="Morin E."/>
            <person name="Murat C."/>
            <person name="Nagy L.G."/>
            <person name="Nolan M."/>
            <person name="Ohm R.A."/>
            <person name="Patyshakuliyeva A."/>
            <person name="Rokas A."/>
            <person name="Ruiz-Duenas F.J."/>
            <person name="Sabat G."/>
            <person name="Salamov A."/>
            <person name="Samejima M."/>
            <person name="Schmutz J."/>
            <person name="Slot J.C."/>
            <person name="St John F."/>
            <person name="Stenlid J."/>
            <person name="Sun H."/>
            <person name="Sun S."/>
            <person name="Syed K."/>
            <person name="Tsang A."/>
            <person name="Wiebenga A."/>
            <person name="Young D."/>
            <person name="Pisabarro A."/>
            <person name="Eastwood D.C."/>
            <person name="Martin F."/>
            <person name="Cullen D."/>
            <person name="Grigoriev I.V."/>
            <person name="Hibbett D.S."/>
        </authorList>
    </citation>
    <scope>NUCLEOTIDE SEQUENCE [LARGE SCALE GENOMIC DNA]</scope>
    <source>
        <strain evidence="13">TFB10046</strain>
    </source>
</reference>
<dbReference type="InterPro" id="IPR023827">
    <property type="entry name" value="Peptidase_S8_Asp-AS"/>
</dbReference>
<name>J0DAA6_AURST</name>
<dbReference type="OrthoDB" id="206201at2759"/>
<evidence type="ECO:0000256" key="2">
    <source>
        <dbReference type="ARBA" id="ARBA00022670"/>
    </source>
</evidence>
<accession>J0DAA6</accession>
<evidence type="ECO:0000256" key="3">
    <source>
        <dbReference type="ARBA" id="ARBA00022729"/>
    </source>
</evidence>
<dbReference type="GO" id="GO:0016020">
    <property type="term" value="C:membrane"/>
    <property type="evidence" value="ECO:0007669"/>
    <property type="project" value="InterPro"/>
</dbReference>
<evidence type="ECO:0000259" key="10">
    <source>
        <dbReference type="Pfam" id="PF00082"/>
    </source>
</evidence>
<dbReference type="InterPro" id="IPR010435">
    <property type="entry name" value="C5a/SBT2-like_Fn3"/>
</dbReference>
<feature type="chain" id="PRO_5003732847" evidence="9">
    <location>
        <begin position="18"/>
        <end position="925"/>
    </location>
</feature>
<keyword evidence="4 7" id="KW-0378">Hydrolase</keyword>
<keyword evidence="5 7" id="KW-0720">Serine protease</keyword>
<evidence type="ECO:0000256" key="5">
    <source>
        <dbReference type="ARBA" id="ARBA00022825"/>
    </source>
</evidence>
<dbReference type="OMA" id="MFNISAT"/>
<dbReference type="GO" id="GO:0006508">
    <property type="term" value="P:proteolysis"/>
    <property type="evidence" value="ECO:0007669"/>
    <property type="project" value="UniProtKB-KW"/>
</dbReference>
<dbReference type="InterPro" id="IPR023828">
    <property type="entry name" value="Peptidase_S8_Ser-AS"/>
</dbReference>